<evidence type="ECO:0000313" key="1">
    <source>
        <dbReference type="EMBL" id="MEM4989236.1"/>
    </source>
</evidence>
<comment type="caution">
    <text evidence="1">The sequence shown here is derived from an EMBL/GenBank/DDBJ whole genome shotgun (WGS) entry which is preliminary data.</text>
</comment>
<dbReference type="RefSeq" id="WP_342830494.1">
    <property type="nucleotide sequence ID" value="NZ_JBANDC010000012.1"/>
</dbReference>
<dbReference type="Pfam" id="PF17419">
    <property type="entry name" value="MauJ"/>
    <property type="match status" value="1"/>
</dbReference>
<sequence>MAQSPSPSTNISYEDLGPPGVRGELHVLALMKDETRKNADRLNDSTTRQFKLAARLAKFPVVTEGIKGDFNENDGGSYLLRTKDSAFSRIRCTGGTFEVRTNQAGEHSLLEFECEATSTTDARNKFLAAVLPFLDCITYHADSPLFITSVRIEDIKNQRITIDYIAPYRHSTVNPHTGSPFLELLPVYAMYREAKNSSSDFYKFLCYHKLLEGLFGARRTELFRTAKNNGLTITRVPELIPDAPAIDTAYRQYIGKPIKGFFDTVLTPRFRNAVAHFITDDGAVLNMSAPEHIDSYSGVLYITELCVRTVIDNYQRMLTEFYDQQNKA</sequence>
<dbReference type="InterPro" id="IPR035383">
    <property type="entry name" value="MauJ"/>
</dbReference>
<gene>
    <name evidence="1" type="primary">mauJ</name>
    <name evidence="1" type="ORF">V8G57_17740</name>
</gene>
<dbReference type="Proteomes" id="UP001495910">
    <property type="component" value="Unassembled WGS sequence"/>
</dbReference>
<evidence type="ECO:0000313" key="2">
    <source>
        <dbReference type="Proteomes" id="UP001495910"/>
    </source>
</evidence>
<accession>A0ABU9PZ03</accession>
<proteinExistence type="predicted"/>
<dbReference type="EMBL" id="JBANDC010000012">
    <property type="protein sequence ID" value="MEM4989236.1"/>
    <property type="molecule type" value="Genomic_DNA"/>
</dbReference>
<keyword evidence="2" id="KW-1185">Reference proteome</keyword>
<name>A0ABU9PZ03_9BURK</name>
<organism evidence="1 2">
    <name type="scientific">Collimonas rhizosphaerae</name>
    <dbReference type="NCBI Taxonomy" id="3126357"/>
    <lineage>
        <taxon>Bacteria</taxon>
        <taxon>Pseudomonadati</taxon>
        <taxon>Pseudomonadota</taxon>
        <taxon>Betaproteobacteria</taxon>
        <taxon>Burkholderiales</taxon>
        <taxon>Oxalobacteraceae</taxon>
        <taxon>Collimonas</taxon>
    </lineage>
</organism>
<protein>
    <submittedName>
        <fullName evidence="1">Methylamine utilization protein MauJ</fullName>
    </submittedName>
</protein>
<reference evidence="1 2" key="1">
    <citation type="submission" date="2024-02" db="EMBL/GenBank/DDBJ databases">
        <title>Draft genome sequence of Collimonas sp. strain H4R21, an effective mineral-weathering bacterial strain isolated from the beech rhizosphere.</title>
        <authorList>
            <person name="Morin E."/>
            <person name="Uroz S."/>
            <person name="Leveau J.H.J."/>
            <person name="Kumar R."/>
            <person name="Rey M.W."/>
            <person name="Pham J."/>
        </authorList>
    </citation>
    <scope>NUCLEOTIDE SEQUENCE [LARGE SCALE GENOMIC DNA]</scope>
    <source>
        <strain evidence="1 2">H4R21</strain>
    </source>
</reference>